<evidence type="ECO:0000256" key="11">
    <source>
        <dbReference type="ARBA" id="ARBA00023136"/>
    </source>
</evidence>
<evidence type="ECO:0000256" key="3">
    <source>
        <dbReference type="ARBA" id="ARBA00022448"/>
    </source>
</evidence>
<feature type="transmembrane region" description="Helical" evidence="13">
    <location>
        <begin position="134"/>
        <end position="154"/>
    </location>
</feature>
<feature type="binding site" evidence="12">
    <location>
        <position position="441"/>
    </location>
    <ligand>
        <name>K(+)</name>
        <dbReference type="ChEBI" id="CHEBI:29103"/>
    </ligand>
</feature>
<feature type="transmembrane region" description="Helical" evidence="13">
    <location>
        <begin position="400"/>
        <end position="420"/>
    </location>
</feature>
<evidence type="ECO:0000256" key="10">
    <source>
        <dbReference type="ARBA" id="ARBA00023065"/>
    </source>
</evidence>
<dbReference type="GO" id="GO:0005886">
    <property type="term" value="C:plasma membrane"/>
    <property type="evidence" value="ECO:0007669"/>
    <property type="project" value="UniProtKB-SubCell"/>
</dbReference>
<protein>
    <submittedName>
        <fullName evidence="14">TrkH family potassium uptake protein</fullName>
    </submittedName>
</protein>
<feature type="binding site" evidence="12">
    <location>
        <position position="221"/>
    </location>
    <ligand>
        <name>K(+)</name>
        <dbReference type="ChEBI" id="CHEBI:29103"/>
    </ligand>
</feature>
<evidence type="ECO:0000313" key="15">
    <source>
        <dbReference type="Proteomes" id="UP000824200"/>
    </source>
</evidence>
<evidence type="ECO:0000256" key="8">
    <source>
        <dbReference type="ARBA" id="ARBA00022958"/>
    </source>
</evidence>
<evidence type="ECO:0000256" key="4">
    <source>
        <dbReference type="ARBA" id="ARBA00022475"/>
    </source>
</evidence>
<comment type="caution">
    <text evidence="14">The sequence shown here is derived from an EMBL/GenBank/DDBJ whole genome shotgun (WGS) entry which is preliminary data.</text>
</comment>
<gene>
    <name evidence="14" type="ORF">IAC95_05890</name>
</gene>
<dbReference type="PIRSF" id="PIRSF006247">
    <property type="entry name" value="TrkH"/>
    <property type="match status" value="1"/>
</dbReference>
<dbReference type="GO" id="GO:0046872">
    <property type="term" value="F:metal ion binding"/>
    <property type="evidence" value="ECO:0007669"/>
    <property type="project" value="UniProtKB-KW"/>
</dbReference>
<feature type="transmembrane region" description="Helical" evidence="13">
    <location>
        <begin position="303"/>
        <end position="323"/>
    </location>
</feature>
<keyword evidence="9 13" id="KW-1133">Transmembrane helix</keyword>
<evidence type="ECO:0000256" key="13">
    <source>
        <dbReference type="SAM" id="Phobius"/>
    </source>
</evidence>
<evidence type="ECO:0000256" key="5">
    <source>
        <dbReference type="ARBA" id="ARBA00022519"/>
    </source>
</evidence>
<keyword evidence="8 12" id="KW-0630">Potassium</keyword>
<evidence type="ECO:0000256" key="6">
    <source>
        <dbReference type="ARBA" id="ARBA00022538"/>
    </source>
</evidence>
<comment type="similarity">
    <text evidence="2">Belongs to the TrkH potassium transport family.</text>
</comment>
<dbReference type="InterPro" id="IPR003445">
    <property type="entry name" value="Cat_transpt"/>
</dbReference>
<feature type="binding site" evidence="12">
    <location>
        <position position="111"/>
    </location>
    <ligand>
        <name>K(+)</name>
        <dbReference type="ChEBI" id="CHEBI:29103"/>
    </ligand>
</feature>
<feature type="binding site" evidence="12">
    <location>
        <position position="317"/>
    </location>
    <ligand>
        <name>K(+)</name>
        <dbReference type="ChEBI" id="CHEBI:29103"/>
    </ligand>
</feature>
<evidence type="ECO:0000256" key="7">
    <source>
        <dbReference type="ARBA" id="ARBA00022692"/>
    </source>
</evidence>
<keyword evidence="12" id="KW-0479">Metal-binding</keyword>
<keyword evidence="5" id="KW-0997">Cell inner membrane</keyword>
<reference evidence="14" key="1">
    <citation type="submission" date="2020-10" db="EMBL/GenBank/DDBJ databases">
        <authorList>
            <person name="Gilroy R."/>
        </authorList>
    </citation>
    <scope>NUCLEOTIDE SEQUENCE</scope>
    <source>
        <strain evidence="14">CHK121-14286</strain>
    </source>
</reference>
<dbReference type="PROSITE" id="PS51257">
    <property type="entry name" value="PROKAR_LIPOPROTEIN"/>
    <property type="match status" value="1"/>
</dbReference>
<feature type="transmembrane region" description="Helical" evidence="13">
    <location>
        <begin position="335"/>
        <end position="355"/>
    </location>
</feature>
<evidence type="ECO:0000256" key="12">
    <source>
        <dbReference type="PIRSR" id="PIRSR006247-1"/>
    </source>
</evidence>
<organism evidence="14 15">
    <name type="scientific">Candidatus Fimimonas gallinarum</name>
    <dbReference type="NCBI Taxonomy" id="2840821"/>
    <lineage>
        <taxon>Bacteria</taxon>
        <taxon>Pseudomonadati</taxon>
        <taxon>Myxococcota</taxon>
        <taxon>Myxococcia</taxon>
        <taxon>Myxococcales</taxon>
        <taxon>Cystobacterineae</taxon>
        <taxon>Myxococcaceae</taxon>
        <taxon>Myxococcaceae incertae sedis</taxon>
        <taxon>Candidatus Fimimonas</taxon>
    </lineage>
</organism>
<keyword evidence="4" id="KW-1003">Cell membrane</keyword>
<comment type="subcellular location">
    <subcellularLocation>
        <location evidence="1">Cell inner membrane</location>
        <topology evidence="1">Multi-pass membrane protein</topology>
    </subcellularLocation>
</comment>
<dbReference type="Pfam" id="PF02386">
    <property type="entry name" value="TrkH"/>
    <property type="match status" value="2"/>
</dbReference>
<proteinExistence type="inferred from homology"/>
<dbReference type="Proteomes" id="UP000824200">
    <property type="component" value="Unassembled WGS sequence"/>
</dbReference>
<dbReference type="InterPro" id="IPR004772">
    <property type="entry name" value="TrkH"/>
</dbReference>
<feature type="transmembrane region" description="Helical" evidence="13">
    <location>
        <begin position="184"/>
        <end position="208"/>
    </location>
</feature>
<dbReference type="GO" id="GO:0015379">
    <property type="term" value="F:potassium:chloride symporter activity"/>
    <property type="evidence" value="ECO:0007669"/>
    <property type="project" value="InterPro"/>
</dbReference>
<evidence type="ECO:0000256" key="1">
    <source>
        <dbReference type="ARBA" id="ARBA00004429"/>
    </source>
</evidence>
<dbReference type="AlphaFoldDB" id="A0A9D1E4U1"/>
<keyword evidence="7 13" id="KW-0812">Transmembrane</keyword>
<evidence type="ECO:0000256" key="2">
    <source>
        <dbReference type="ARBA" id="ARBA00009137"/>
    </source>
</evidence>
<feature type="binding site" evidence="12">
    <location>
        <position position="318"/>
    </location>
    <ligand>
        <name>K(+)</name>
        <dbReference type="ChEBI" id="CHEBI:29103"/>
    </ligand>
</feature>
<feature type="transmembrane region" description="Helical" evidence="13">
    <location>
        <begin position="36"/>
        <end position="57"/>
    </location>
</feature>
<keyword evidence="6" id="KW-0633">Potassium transport</keyword>
<accession>A0A9D1E4U1</accession>
<name>A0A9D1E4U1_9BACT</name>
<dbReference type="EMBL" id="DVHL01000047">
    <property type="protein sequence ID" value="HIR66393.1"/>
    <property type="molecule type" value="Genomic_DNA"/>
</dbReference>
<feature type="transmembrane region" description="Helical" evidence="13">
    <location>
        <begin position="69"/>
        <end position="94"/>
    </location>
</feature>
<evidence type="ECO:0000313" key="14">
    <source>
        <dbReference type="EMBL" id="HIR66393.1"/>
    </source>
</evidence>
<keyword evidence="3" id="KW-0813">Transport</keyword>
<feature type="transmembrane region" description="Helical" evidence="13">
    <location>
        <begin position="272"/>
        <end position="291"/>
    </location>
</feature>
<reference evidence="14" key="2">
    <citation type="journal article" date="2021" name="PeerJ">
        <title>Extensive microbial diversity within the chicken gut microbiome revealed by metagenomics and culture.</title>
        <authorList>
            <person name="Gilroy R."/>
            <person name="Ravi A."/>
            <person name="Getino M."/>
            <person name="Pursley I."/>
            <person name="Horton D.L."/>
            <person name="Alikhan N.F."/>
            <person name="Baker D."/>
            <person name="Gharbi K."/>
            <person name="Hall N."/>
            <person name="Watson M."/>
            <person name="Adriaenssens E.M."/>
            <person name="Foster-Nyarko E."/>
            <person name="Jarju S."/>
            <person name="Secka A."/>
            <person name="Antonio M."/>
            <person name="Oren A."/>
            <person name="Chaudhuri R.R."/>
            <person name="La Ragione R."/>
            <person name="Hildebrand F."/>
            <person name="Pallen M.J."/>
        </authorList>
    </citation>
    <scope>NUCLEOTIDE SEQUENCE</scope>
    <source>
        <strain evidence="14">CHK121-14286</strain>
    </source>
</reference>
<keyword evidence="11 13" id="KW-0472">Membrane</keyword>
<keyword evidence="10" id="KW-0406">Ion transport</keyword>
<sequence>MNFRVIFQIFGRVSVLVGVLMCLPMILSACLGESCWWAFAIAIAIAVAVGVPVVVLCKPKSKAFFSKEGLVLVSLSWIWVSLVGALPFVISGAIPSYIDAFFETVSGFTTTGATILQGSYIEQMAKGLLFWRSFTHWIGGMGVIVFVMMIASNLENHSIHVLRAEMPGPTVDKLVPRARTTAKILYLLYIGLTLLEITLLIFGGMPIFDSVVHSFGTAGTGGFGIKADSIAGYNAFCQWVIAIFMLLFGVNFNLYYLMILCKFRQAFSSRELWIYAGVIVFSATVVTFNVISQLPYTKTTADAVRFAVFHVASFLTTTGYTAIPASSSINAWPLLSKSLLFCLMFIGGCAGSTAGGLKVSRVAILGCSVRKELRKILHPRNANSVKFEGKVLSKEVLQSATNYFGIYMLVLISTFLILSFDGCPDLTIEANITAAASCLNNIGPAYGTVASGYYMYSPLSKIVLSVAMLLGRWEIYPLLLTLSPKTWIRR</sequence>
<evidence type="ECO:0000256" key="9">
    <source>
        <dbReference type="ARBA" id="ARBA00022989"/>
    </source>
</evidence>
<feature type="binding site" evidence="12">
    <location>
        <position position="110"/>
    </location>
    <ligand>
        <name>K(+)</name>
        <dbReference type="ChEBI" id="CHEBI:29103"/>
    </ligand>
</feature>
<dbReference type="PANTHER" id="PTHR32024">
    <property type="entry name" value="TRK SYSTEM POTASSIUM UPTAKE PROTEIN TRKG-RELATED"/>
    <property type="match status" value="1"/>
</dbReference>
<feature type="transmembrane region" description="Helical" evidence="13">
    <location>
        <begin position="239"/>
        <end position="260"/>
    </location>
</feature>
<feature type="transmembrane region" description="Helical" evidence="13">
    <location>
        <begin position="9"/>
        <end position="30"/>
    </location>
</feature>
<dbReference type="PANTHER" id="PTHR32024:SF2">
    <property type="entry name" value="TRK SYSTEM POTASSIUM UPTAKE PROTEIN TRKG-RELATED"/>
    <property type="match status" value="1"/>
</dbReference>